<comment type="caution">
    <text evidence="10">The sequence shown here is derived from an EMBL/GenBank/DDBJ whole genome shotgun (WGS) entry which is preliminary data.</text>
</comment>
<keyword evidence="7 8" id="KW-0012">Acyltransferase</keyword>
<feature type="transmembrane region" description="Helical" evidence="8">
    <location>
        <begin position="175"/>
        <end position="199"/>
    </location>
</feature>
<dbReference type="GO" id="GO:0019706">
    <property type="term" value="F:protein-cysteine S-palmitoyltransferase activity"/>
    <property type="evidence" value="ECO:0007669"/>
    <property type="project" value="UniProtKB-EC"/>
</dbReference>
<dbReference type="OrthoDB" id="331948at2759"/>
<evidence type="ECO:0000313" key="10">
    <source>
        <dbReference type="EMBL" id="CAD7698015.1"/>
    </source>
</evidence>
<evidence type="ECO:0000256" key="4">
    <source>
        <dbReference type="ARBA" id="ARBA00022692"/>
    </source>
</evidence>
<protein>
    <recommendedName>
        <fullName evidence="8">S-acyltransferase</fullName>
        <ecNumber evidence="8">2.3.1.225</ecNumber>
    </recommendedName>
    <alternativeName>
        <fullName evidence="8">Palmitoyltransferase</fullName>
    </alternativeName>
</protein>
<dbReference type="PROSITE" id="PS50216">
    <property type="entry name" value="DHHC"/>
    <property type="match status" value="1"/>
</dbReference>
<proteinExistence type="inferred from homology"/>
<comment type="similarity">
    <text evidence="2 8">Belongs to the DHHC palmitoyltransferase family.</text>
</comment>
<evidence type="ECO:0000256" key="2">
    <source>
        <dbReference type="ARBA" id="ARBA00008574"/>
    </source>
</evidence>
<gene>
    <name evidence="10" type="ORF">OSTQU699_LOCUS3376</name>
</gene>
<comment type="subcellular location">
    <subcellularLocation>
        <location evidence="1">Membrane</location>
        <topology evidence="1">Multi-pass membrane protein</topology>
    </subcellularLocation>
</comment>
<feature type="transmembrane region" description="Helical" evidence="8">
    <location>
        <begin position="20"/>
        <end position="41"/>
    </location>
</feature>
<keyword evidence="5 8" id="KW-1133">Transmembrane helix</keyword>
<keyword evidence="11" id="KW-1185">Reference proteome</keyword>
<dbReference type="Proteomes" id="UP000708148">
    <property type="component" value="Unassembled WGS sequence"/>
</dbReference>
<dbReference type="EMBL" id="CAJHUC010000741">
    <property type="protein sequence ID" value="CAD7698015.1"/>
    <property type="molecule type" value="Genomic_DNA"/>
</dbReference>
<reference evidence="10" key="1">
    <citation type="submission" date="2020-12" db="EMBL/GenBank/DDBJ databases">
        <authorList>
            <person name="Iha C."/>
        </authorList>
    </citation>
    <scope>NUCLEOTIDE SEQUENCE</scope>
</reference>
<evidence type="ECO:0000256" key="7">
    <source>
        <dbReference type="ARBA" id="ARBA00023315"/>
    </source>
</evidence>
<dbReference type="AlphaFoldDB" id="A0A8S1ISM8"/>
<accession>A0A8S1ISM8</accession>
<dbReference type="EC" id="2.3.1.225" evidence="8"/>
<keyword evidence="6 8" id="KW-0472">Membrane</keyword>
<feature type="transmembrane region" description="Helical" evidence="8">
    <location>
        <begin position="53"/>
        <end position="72"/>
    </location>
</feature>
<dbReference type="PANTHER" id="PTHR12246">
    <property type="entry name" value="PALMITOYLTRANSFERASE ZDHHC16"/>
    <property type="match status" value="1"/>
</dbReference>
<comment type="catalytic activity">
    <reaction evidence="8">
        <text>L-cysteinyl-[protein] + hexadecanoyl-CoA = S-hexadecanoyl-L-cysteinyl-[protein] + CoA</text>
        <dbReference type="Rhea" id="RHEA:36683"/>
        <dbReference type="Rhea" id="RHEA-COMP:10131"/>
        <dbReference type="Rhea" id="RHEA-COMP:11032"/>
        <dbReference type="ChEBI" id="CHEBI:29950"/>
        <dbReference type="ChEBI" id="CHEBI:57287"/>
        <dbReference type="ChEBI" id="CHEBI:57379"/>
        <dbReference type="ChEBI" id="CHEBI:74151"/>
        <dbReference type="EC" id="2.3.1.225"/>
    </reaction>
</comment>
<evidence type="ECO:0000256" key="5">
    <source>
        <dbReference type="ARBA" id="ARBA00022989"/>
    </source>
</evidence>
<evidence type="ECO:0000256" key="1">
    <source>
        <dbReference type="ARBA" id="ARBA00004141"/>
    </source>
</evidence>
<keyword evidence="4 8" id="KW-0812">Transmembrane</keyword>
<feature type="domain" description="Palmitoyltransferase DHHC" evidence="9">
    <location>
        <begin position="96"/>
        <end position="214"/>
    </location>
</feature>
<dbReference type="InterPro" id="IPR001594">
    <property type="entry name" value="Palmitoyltrfase_DHHC"/>
</dbReference>
<evidence type="ECO:0000256" key="6">
    <source>
        <dbReference type="ARBA" id="ARBA00023136"/>
    </source>
</evidence>
<dbReference type="InterPro" id="IPR039859">
    <property type="entry name" value="PFA4/ZDH16/20/ERF2-like"/>
</dbReference>
<sequence length="294" mass="33715">MFNILEVVLESSMSCMAPVYVLIAVGLIFAVACAYFLVLLPEIGSKHGGNTELFHTCVGVCILFNVIFNYFACVFTSPGTTTEMDLEVLHSKMQASWRFCKKCNRPKPDLAHHCSICRKCVLKMDHHCPWVGNCVGFRNYRYFFLFLMYLVFGCAYAAILMALNTDTFLNHHHRLLWFRMFTMVLAAAACIAVGGLFAWHCFLVLSGQGTIDFYDNCESFIAARRQGKEYSNPYNMGPVRNWKATFDVDGRYWWILWMLPSLRRKKGLGLLPMSVEDGQRVTMQKHRKNVLDMV</sequence>
<comment type="domain">
    <text evidence="8">The DHHC domain is required for palmitoyltransferase activity.</text>
</comment>
<organism evidence="10 11">
    <name type="scientific">Ostreobium quekettii</name>
    <dbReference type="NCBI Taxonomy" id="121088"/>
    <lineage>
        <taxon>Eukaryota</taxon>
        <taxon>Viridiplantae</taxon>
        <taxon>Chlorophyta</taxon>
        <taxon>core chlorophytes</taxon>
        <taxon>Ulvophyceae</taxon>
        <taxon>TCBD clade</taxon>
        <taxon>Bryopsidales</taxon>
        <taxon>Ostreobineae</taxon>
        <taxon>Ostreobiaceae</taxon>
        <taxon>Ostreobium</taxon>
    </lineage>
</organism>
<dbReference type="GO" id="GO:0016020">
    <property type="term" value="C:membrane"/>
    <property type="evidence" value="ECO:0007669"/>
    <property type="project" value="UniProtKB-SubCell"/>
</dbReference>
<dbReference type="Pfam" id="PF01529">
    <property type="entry name" value="DHHC"/>
    <property type="match status" value="1"/>
</dbReference>
<keyword evidence="3 8" id="KW-0808">Transferase</keyword>
<name>A0A8S1ISM8_9CHLO</name>
<evidence type="ECO:0000259" key="9">
    <source>
        <dbReference type="Pfam" id="PF01529"/>
    </source>
</evidence>
<feature type="transmembrane region" description="Helical" evidence="8">
    <location>
        <begin position="142"/>
        <end position="163"/>
    </location>
</feature>
<evidence type="ECO:0000256" key="8">
    <source>
        <dbReference type="RuleBase" id="RU079119"/>
    </source>
</evidence>
<evidence type="ECO:0000313" key="11">
    <source>
        <dbReference type="Proteomes" id="UP000708148"/>
    </source>
</evidence>
<evidence type="ECO:0000256" key="3">
    <source>
        <dbReference type="ARBA" id="ARBA00022679"/>
    </source>
</evidence>